<dbReference type="Pfam" id="PF03279">
    <property type="entry name" value="Lip_A_acyltrans"/>
    <property type="match status" value="1"/>
</dbReference>
<comment type="subcellular location">
    <subcellularLocation>
        <location evidence="1">Cell inner membrane</location>
    </subcellularLocation>
</comment>
<dbReference type="CDD" id="cd07984">
    <property type="entry name" value="LPLAT_LABLAT-like"/>
    <property type="match status" value="1"/>
</dbReference>
<comment type="caution">
    <text evidence="8">The sequence shown here is derived from an EMBL/GenBank/DDBJ whole genome shotgun (WGS) entry which is preliminary data.</text>
</comment>
<evidence type="ECO:0000256" key="4">
    <source>
        <dbReference type="ARBA" id="ARBA00022679"/>
    </source>
</evidence>
<organism evidence="8 9">
    <name type="scientific">Actinopolymorpha pittospori</name>
    <dbReference type="NCBI Taxonomy" id="648752"/>
    <lineage>
        <taxon>Bacteria</taxon>
        <taxon>Bacillati</taxon>
        <taxon>Actinomycetota</taxon>
        <taxon>Actinomycetes</taxon>
        <taxon>Propionibacteriales</taxon>
        <taxon>Actinopolymorphaceae</taxon>
        <taxon>Actinopolymorpha</taxon>
    </lineage>
</organism>
<feature type="region of interest" description="Disordered" evidence="7">
    <location>
        <begin position="1"/>
        <end position="23"/>
    </location>
</feature>
<dbReference type="GO" id="GO:0008913">
    <property type="term" value="F:Kdo2-lipid IVA acyltransferase activity"/>
    <property type="evidence" value="ECO:0007669"/>
    <property type="project" value="UniProtKB-EC"/>
</dbReference>
<dbReference type="Proteomes" id="UP000638648">
    <property type="component" value="Unassembled WGS sequence"/>
</dbReference>
<keyword evidence="5" id="KW-0472">Membrane</keyword>
<evidence type="ECO:0000313" key="9">
    <source>
        <dbReference type="Proteomes" id="UP000638648"/>
    </source>
</evidence>
<dbReference type="NCBIfam" id="NF005919">
    <property type="entry name" value="PRK07920.1"/>
    <property type="match status" value="1"/>
</dbReference>
<dbReference type="EMBL" id="JADBEM010000001">
    <property type="protein sequence ID" value="MBE1610406.1"/>
    <property type="molecule type" value="Genomic_DNA"/>
</dbReference>
<evidence type="ECO:0000256" key="3">
    <source>
        <dbReference type="ARBA" id="ARBA00022519"/>
    </source>
</evidence>
<evidence type="ECO:0000256" key="6">
    <source>
        <dbReference type="ARBA" id="ARBA00023315"/>
    </source>
</evidence>
<keyword evidence="6 8" id="KW-0012">Acyltransferase</keyword>
<accession>A0A927N178</accession>
<dbReference type="RefSeq" id="WP_337918114.1">
    <property type="nucleotide sequence ID" value="NZ_BAABJL010000095.1"/>
</dbReference>
<evidence type="ECO:0000313" key="8">
    <source>
        <dbReference type="EMBL" id="MBE1610406.1"/>
    </source>
</evidence>
<keyword evidence="3" id="KW-0997">Cell inner membrane</keyword>
<dbReference type="AlphaFoldDB" id="A0A927N178"/>
<keyword evidence="4 8" id="KW-0808">Transferase</keyword>
<dbReference type="GO" id="GO:0005886">
    <property type="term" value="C:plasma membrane"/>
    <property type="evidence" value="ECO:0007669"/>
    <property type="project" value="UniProtKB-SubCell"/>
</dbReference>
<name>A0A927N178_9ACTN</name>
<evidence type="ECO:0000256" key="1">
    <source>
        <dbReference type="ARBA" id="ARBA00004533"/>
    </source>
</evidence>
<sequence length="331" mass="36715">MTPDGRSSDPRSGAGAPRPTRPPITQRMKYAAIYAAYSAAWAILRKLPEHAALGALERIADVVWRREARGVRQLERNLARVRPDLGAGEIRVLSRAGMRSYFRYWCEAFRLPDLRADDIRSRVVTHGEDVFWKALKAGHGVVVPLPHMGNWDFAGAWAAAVGAPVTSVAERLRPERLYDRFVTYRADLGIEILPATGGPDPMRILSDRLYAGGLVCLVSDRDLSARGVEVSFFGEPTRMPAGPAALALRTGATLLPVTLWYDGPQMHIQFHPVERPEGTRQGIRALTQQIADVFAEGIAEHPQDWHMLQRLWVADLDAGHRAALERTGPVR</sequence>
<proteinExistence type="predicted"/>
<evidence type="ECO:0000256" key="7">
    <source>
        <dbReference type="SAM" id="MobiDB-lite"/>
    </source>
</evidence>
<protein>
    <submittedName>
        <fullName evidence="8">KDO2-lipid IV(A) lauroyltransferase</fullName>
        <ecNumber evidence="8">2.3.1.241</ecNumber>
    </submittedName>
</protein>
<evidence type="ECO:0000256" key="5">
    <source>
        <dbReference type="ARBA" id="ARBA00023136"/>
    </source>
</evidence>
<gene>
    <name evidence="8" type="ORF">HEB94_007254</name>
</gene>
<dbReference type="GO" id="GO:0009247">
    <property type="term" value="P:glycolipid biosynthetic process"/>
    <property type="evidence" value="ECO:0007669"/>
    <property type="project" value="UniProtKB-ARBA"/>
</dbReference>
<keyword evidence="2" id="KW-1003">Cell membrane</keyword>
<dbReference type="PANTHER" id="PTHR30606:SF10">
    <property type="entry name" value="PHOSPHATIDYLINOSITOL MANNOSIDE ACYLTRANSFERASE"/>
    <property type="match status" value="1"/>
</dbReference>
<keyword evidence="9" id="KW-1185">Reference proteome</keyword>
<dbReference type="PANTHER" id="PTHR30606">
    <property type="entry name" value="LIPID A BIOSYNTHESIS LAUROYL ACYLTRANSFERASE"/>
    <property type="match status" value="1"/>
</dbReference>
<reference evidence="8" key="1">
    <citation type="submission" date="2020-10" db="EMBL/GenBank/DDBJ databases">
        <title>Sequencing the genomes of 1000 actinobacteria strains.</title>
        <authorList>
            <person name="Klenk H.-P."/>
        </authorList>
    </citation>
    <scope>NUCLEOTIDE SEQUENCE</scope>
    <source>
        <strain evidence="8">DSM 45354</strain>
    </source>
</reference>
<evidence type="ECO:0000256" key="2">
    <source>
        <dbReference type="ARBA" id="ARBA00022475"/>
    </source>
</evidence>
<dbReference type="EC" id="2.3.1.241" evidence="8"/>
<dbReference type="InterPro" id="IPR004960">
    <property type="entry name" value="LipA_acyltrans"/>
</dbReference>